<accession>A0A1N6WQ57</accession>
<dbReference type="AlphaFoldDB" id="A0A1N6WQ57"/>
<dbReference type="Proteomes" id="UP000186953">
    <property type="component" value="Unassembled WGS sequence"/>
</dbReference>
<feature type="coiled-coil region" evidence="1">
    <location>
        <begin position="105"/>
        <end position="132"/>
    </location>
</feature>
<evidence type="ECO:0000256" key="1">
    <source>
        <dbReference type="SAM" id="Coils"/>
    </source>
</evidence>
<keyword evidence="1" id="KW-0175">Coiled coil</keyword>
<dbReference type="RefSeq" id="WP_076548838.1">
    <property type="nucleotide sequence ID" value="NZ_FTMA01000004.1"/>
</dbReference>
<dbReference type="EMBL" id="FTMA01000004">
    <property type="protein sequence ID" value="SIQ92132.1"/>
    <property type="molecule type" value="Genomic_DNA"/>
</dbReference>
<proteinExistence type="predicted"/>
<evidence type="ECO:0000313" key="2">
    <source>
        <dbReference type="EMBL" id="SIQ92132.1"/>
    </source>
</evidence>
<evidence type="ECO:0000313" key="3">
    <source>
        <dbReference type="Proteomes" id="UP000186953"/>
    </source>
</evidence>
<gene>
    <name evidence="2" type="ORF">SAMN05421797_104182</name>
</gene>
<keyword evidence="3" id="KW-1185">Reference proteome</keyword>
<reference evidence="3" key="1">
    <citation type="submission" date="2017-01" db="EMBL/GenBank/DDBJ databases">
        <authorList>
            <person name="Varghese N."/>
            <person name="Submissions S."/>
        </authorList>
    </citation>
    <scope>NUCLEOTIDE SEQUENCE [LARGE SCALE GENOMIC DNA]</scope>
    <source>
        <strain evidence="3">DSM 15366</strain>
    </source>
</reference>
<sequence length="189" mass="22825">MNIFIANAELRGINIKFNLGTCYVELYNQTIQINLRQKYHREKRITEGGWSTHDFVKSDKLEFQTGYTNKKSWLDTDNIKIEEQIPKILDYIENDCTMWHKCHIKNEIIRNKRALEEQKQQELERLQKIEEERKLQLYTDAENWQRAELLRKFMEAKKEDAISKGNINEETEEWMEWVTSKINELDPLI</sequence>
<protein>
    <submittedName>
        <fullName evidence="2">Uncharacterized protein</fullName>
    </submittedName>
</protein>
<dbReference type="OrthoDB" id="9777694at2"/>
<organism evidence="2 3">
    <name type="scientific">Maribacter ulvicola</name>
    <dbReference type="NCBI Taxonomy" id="228959"/>
    <lineage>
        <taxon>Bacteria</taxon>
        <taxon>Pseudomonadati</taxon>
        <taxon>Bacteroidota</taxon>
        <taxon>Flavobacteriia</taxon>
        <taxon>Flavobacteriales</taxon>
        <taxon>Flavobacteriaceae</taxon>
        <taxon>Maribacter</taxon>
    </lineage>
</organism>
<name>A0A1N6WQ57_9FLAO</name>